<dbReference type="SUPFAM" id="SSF109910">
    <property type="entry name" value="YgfY-like"/>
    <property type="match status" value="1"/>
</dbReference>
<name>A0A640KMK8_LEITA</name>
<keyword evidence="7" id="KW-1185">Reference proteome</keyword>
<dbReference type="GO" id="GO:0006121">
    <property type="term" value="P:mitochondrial electron transport, succinate to ubiquinone"/>
    <property type="evidence" value="ECO:0007669"/>
    <property type="project" value="UniProtKB-UniRule"/>
</dbReference>
<dbReference type="HAMAP" id="MF_03057">
    <property type="entry name" value="SDHAF2"/>
    <property type="match status" value="1"/>
</dbReference>
<dbReference type="Proteomes" id="UP000419144">
    <property type="component" value="Unassembled WGS sequence"/>
</dbReference>
<proteinExistence type="inferred from homology"/>
<evidence type="ECO:0000256" key="3">
    <source>
        <dbReference type="ARBA" id="ARBA00023186"/>
    </source>
</evidence>
<dbReference type="PANTHER" id="PTHR12469">
    <property type="entry name" value="PROTEIN EMI5 HOMOLOG, MITOCHONDRIAL"/>
    <property type="match status" value="1"/>
</dbReference>
<dbReference type="InterPro" id="IPR005631">
    <property type="entry name" value="SDH"/>
</dbReference>
<dbReference type="GO" id="GO:0006099">
    <property type="term" value="P:tricarboxylic acid cycle"/>
    <property type="evidence" value="ECO:0007669"/>
    <property type="project" value="TreeGrafter"/>
</dbReference>
<keyword evidence="2 4" id="KW-0496">Mitochondrion</keyword>
<reference evidence="6" key="1">
    <citation type="submission" date="2019-11" db="EMBL/GenBank/DDBJ databases">
        <title>Leishmania tarentolae CDS.</title>
        <authorList>
            <person name="Goto Y."/>
            <person name="Yamagishi J."/>
        </authorList>
    </citation>
    <scope>NUCLEOTIDE SEQUENCE [LARGE SCALE GENOMIC DNA]</scope>
    <source>
        <strain evidence="6">Parrot Tar II</strain>
    </source>
</reference>
<gene>
    <name evidence="6" type="ORF">LtaPh_3011800</name>
</gene>
<comment type="similarity">
    <text evidence="4">Belongs to the SDHAF2 family.</text>
</comment>
<dbReference type="InterPro" id="IPR036714">
    <property type="entry name" value="SDH_sf"/>
</dbReference>
<feature type="region of interest" description="Disordered" evidence="5">
    <location>
        <begin position="168"/>
        <end position="195"/>
    </location>
</feature>
<comment type="subunit">
    <text evidence="4">Interacts with the flavoprotein subunit within the SDH catalytic dimer.</text>
</comment>
<dbReference type="OrthoDB" id="284292at2759"/>
<dbReference type="Gene3D" id="1.10.150.250">
    <property type="entry name" value="Flavinator of succinate dehydrogenase"/>
    <property type="match status" value="1"/>
</dbReference>
<accession>A0A640KMK8</accession>
<dbReference type="InterPro" id="IPR028882">
    <property type="entry name" value="SDHAF2"/>
</dbReference>
<dbReference type="Pfam" id="PF03937">
    <property type="entry name" value="Sdh5"/>
    <property type="match status" value="1"/>
</dbReference>
<comment type="subcellular location">
    <subcellularLocation>
        <location evidence="1 4">Mitochondrion matrix</location>
    </subcellularLocation>
</comment>
<dbReference type="AlphaFoldDB" id="A0A640KMK8"/>
<evidence type="ECO:0000256" key="2">
    <source>
        <dbReference type="ARBA" id="ARBA00023128"/>
    </source>
</evidence>
<evidence type="ECO:0000313" key="6">
    <source>
        <dbReference type="EMBL" id="GET90712.1"/>
    </source>
</evidence>
<evidence type="ECO:0000313" key="7">
    <source>
        <dbReference type="Proteomes" id="UP000419144"/>
    </source>
</evidence>
<sequence>MNFTPWQRTHLRCIALLAAALVFERVSSSQFLLSLQVLRVFFACLVRGLFTLKTRLPRQPLTGLSPPLSLPLASFAKRQAMLRRLAVSHSAAAVAVSVTPVAVTVTTASATSASRRWCSGGTRDKLDAAGATPFTSTLAKTLREKVFPRNSSSVNAATLKQAELLKRWRNGDGTPEQSPRQPETPGTADSSDVEPQMAEGARNVAVSHGMTFRDSRPVDPKESVECKRRRLIYQSRYRGMVEMDLIFGHFARCKLATLDAFMLDEYDVLLKQLDSELFRWLVMGVDAPEEVTRLRCFDELRRFIKEERTELLGSN</sequence>
<dbReference type="GO" id="GO:0034553">
    <property type="term" value="P:mitochondrial respiratory chain complex II assembly"/>
    <property type="evidence" value="ECO:0007669"/>
    <property type="project" value="TreeGrafter"/>
</dbReference>
<evidence type="ECO:0000256" key="1">
    <source>
        <dbReference type="ARBA" id="ARBA00004305"/>
    </source>
</evidence>
<dbReference type="VEuPathDB" id="TriTrypDB:LtaPh_3011800"/>
<protein>
    <recommendedName>
        <fullName evidence="4">Succinate dehydrogenase assembly factor 2, mitochondrial</fullName>
        <shortName evidence="4">SDH assembly factor 2</shortName>
        <shortName evidence="4">SDHAF2</shortName>
    </recommendedName>
</protein>
<organism evidence="6 7">
    <name type="scientific">Leishmania tarentolae</name>
    <name type="common">Sauroleishmania tarentolae</name>
    <dbReference type="NCBI Taxonomy" id="5689"/>
    <lineage>
        <taxon>Eukaryota</taxon>
        <taxon>Discoba</taxon>
        <taxon>Euglenozoa</taxon>
        <taxon>Kinetoplastea</taxon>
        <taxon>Metakinetoplastina</taxon>
        <taxon>Trypanosomatida</taxon>
        <taxon>Trypanosomatidae</taxon>
        <taxon>Leishmaniinae</taxon>
        <taxon>Leishmania</taxon>
        <taxon>lizard Leishmania</taxon>
    </lineage>
</organism>
<dbReference type="FunFam" id="1.10.150.250:FF:000002">
    <property type="entry name" value="Succinate dehydrogenase assembly factor 2, mitochondrial"/>
    <property type="match status" value="1"/>
</dbReference>
<comment type="caution">
    <text evidence="6">The sequence shown here is derived from an EMBL/GenBank/DDBJ whole genome shotgun (WGS) entry which is preliminary data.</text>
</comment>
<evidence type="ECO:0000256" key="4">
    <source>
        <dbReference type="HAMAP-Rule" id="MF_03057"/>
    </source>
</evidence>
<dbReference type="EMBL" id="BLBS01000043">
    <property type="protein sequence ID" value="GET90712.1"/>
    <property type="molecule type" value="Genomic_DNA"/>
</dbReference>
<evidence type="ECO:0000256" key="5">
    <source>
        <dbReference type="SAM" id="MobiDB-lite"/>
    </source>
</evidence>
<keyword evidence="3 4" id="KW-0143">Chaperone</keyword>
<comment type="function">
    <text evidence="4">Plays an essential role in the assembly of succinate dehydrogenase (SDH), an enzyme complex (also referred to as respiratory complex II) that is a component of both the tricarboxylic acid (TCA) cycle and the mitochondrial electron transport chain, and which couples the oxidation of succinate to fumarate with the reduction of ubiquinone (coenzyme Q) to ubiquinol. Required for flavinylation (covalent attachment of FAD) of the flavoprotein subunit of the SDH catalytic dimer.</text>
</comment>
<dbReference type="GO" id="GO:0005759">
    <property type="term" value="C:mitochondrial matrix"/>
    <property type="evidence" value="ECO:0007669"/>
    <property type="project" value="UniProtKB-SubCell"/>
</dbReference>
<dbReference type="PANTHER" id="PTHR12469:SF2">
    <property type="entry name" value="SUCCINATE DEHYDROGENASE ASSEMBLY FACTOR 2, MITOCHONDRIAL"/>
    <property type="match status" value="1"/>
</dbReference>